<dbReference type="GeneID" id="117363020"/>
<feature type="chain" id="PRO_5027699813" evidence="2">
    <location>
        <begin position="25"/>
        <end position="187"/>
    </location>
</feature>
<evidence type="ECO:0000256" key="1">
    <source>
        <dbReference type="ARBA" id="ARBA00023157"/>
    </source>
</evidence>
<keyword evidence="4" id="KW-1185">Reference proteome</keyword>
<keyword evidence="1" id="KW-1015">Disulfide bond</keyword>
<dbReference type="RefSeq" id="XP_033806067.1">
    <property type="nucleotide sequence ID" value="XM_033950176.1"/>
</dbReference>
<sequence>MAFVRLQKILIVSLLGVFLTQTLANDSISVINQGNDGGSVHQTVNVNHQNNIANIDTNAGWNSWNSVWDYNTGFIAIRPFAKKACYVTEMNRKVVPSLQELAKVIKENKNQKGPADPPPRSLQYTATNTLASNVAQFGKPVEALCRGIPTYHPQEVQGGSFLVQGGGCINAEILWLLDINLCGGISI</sequence>
<reference evidence="5" key="1">
    <citation type="submission" date="2025-08" db="UniProtKB">
        <authorList>
            <consortium name="RefSeq"/>
        </authorList>
    </citation>
    <scope>IDENTIFICATION</scope>
</reference>
<evidence type="ECO:0000313" key="5">
    <source>
        <dbReference type="RefSeq" id="XP_033806067.1"/>
    </source>
</evidence>
<gene>
    <name evidence="5" type="primary">LOC117363020</name>
</gene>
<feature type="signal peptide" evidence="2">
    <location>
        <begin position="1"/>
        <end position="24"/>
    </location>
</feature>
<dbReference type="InParanoid" id="A0A6P8RL34"/>
<proteinExistence type="predicted"/>
<dbReference type="FunCoup" id="A0A6P8RL34">
    <property type="interactions" value="13"/>
</dbReference>
<evidence type="ECO:0000313" key="4">
    <source>
        <dbReference type="Proteomes" id="UP000515159"/>
    </source>
</evidence>
<name>A0A6P8RL34_GEOSA</name>
<dbReference type="Proteomes" id="UP000515159">
    <property type="component" value="Chromosome 6"/>
</dbReference>
<dbReference type="InterPro" id="IPR007084">
    <property type="entry name" value="BRICHOS_dom"/>
</dbReference>
<dbReference type="KEGG" id="gsh:117363020"/>
<dbReference type="PROSITE" id="PS50869">
    <property type="entry name" value="BRICHOS"/>
    <property type="match status" value="1"/>
</dbReference>
<dbReference type="InterPro" id="IPR051772">
    <property type="entry name" value="Gastrokine"/>
</dbReference>
<evidence type="ECO:0000256" key="2">
    <source>
        <dbReference type="SAM" id="SignalP"/>
    </source>
</evidence>
<accession>A0A6P8RL34</accession>
<dbReference type="AlphaFoldDB" id="A0A6P8RL34"/>
<feature type="domain" description="BRICHOS" evidence="3">
    <location>
        <begin position="58"/>
        <end position="153"/>
    </location>
</feature>
<dbReference type="SMART" id="SM01039">
    <property type="entry name" value="BRICHOS"/>
    <property type="match status" value="1"/>
</dbReference>
<dbReference type="Pfam" id="PF04089">
    <property type="entry name" value="BRICHOS"/>
    <property type="match status" value="1"/>
</dbReference>
<dbReference type="Gene3D" id="3.30.390.150">
    <property type="match status" value="1"/>
</dbReference>
<dbReference type="OrthoDB" id="8674753at2759"/>
<protein>
    <submittedName>
        <fullName evidence="5">Gastrokine-1-like</fullName>
    </submittedName>
</protein>
<keyword evidence="2" id="KW-0732">Signal</keyword>
<dbReference type="PANTHER" id="PTHR16483">
    <property type="entry name" value="GASTROKINE 1"/>
    <property type="match status" value="1"/>
</dbReference>
<organism evidence="4 5">
    <name type="scientific">Geotrypetes seraphini</name>
    <name type="common">Gaboon caecilian</name>
    <name type="synonym">Caecilia seraphini</name>
    <dbReference type="NCBI Taxonomy" id="260995"/>
    <lineage>
        <taxon>Eukaryota</taxon>
        <taxon>Metazoa</taxon>
        <taxon>Chordata</taxon>
        <taxon>Craniata</taxon>
        <taxon>Vertebrata</taxon>
        <taxon>Euteleostomi</taxon>
        <taxon>Amphibia</taxon>
        <taxon>Gymnophiona</taxon>
        <taxon>Geotrypetes</taxon>
    </lineage>
</organism>
<evidence type="ECO:0000259" key="3">
    <source>
        <dbReference type="PROSITE" id="PS50869"/>
    </source>
</evidence>